<reference evidence="4" key="1">
    <citation type="journal article" date="2023" name="Mol. Phylogenet. Evol.">
        <title>Genome-scale phylogeny and comparative genomics of the fungal order Sordariales.</title>
        <authorList>
            <person name="Hensen N."/>
            <person name="Bonometti L."/>
            <person name="Westerberg I."/>
            <person name="Brannstrom I.O."/>
            <person name="Guillou S."/>
            <person name="Cros-Aarteil S."/>
            <person name="Calhoun S."/>
            <person name="Haridas S."/>
            <person name="Kuo A."/>
            <person name="Mondo S."/>
            <person name="Pangilinan J."/>
            <person name="Riley R."/>
            <person name="LaButti K."/>
            <person name="Andreopoulos B."/>
            <person name="Lipzen A."/>
            <person name="Chen C."/>
            <person name="Yan M."/>
            <person name="Daum C."/>
            <person name="Ng V."/>
            <person name="Clum A."/>
            <person name="Steindorff A."/>
            <person name="Ohm R.A."/>
            <person name="Martin F."/>
            <person name="Silar P."/>
            <person name="Natvig D.O."/>
            <person name="Lalanne C."/>
            <person name="Gautier V."/>
            <person name="Ament-Velasquez S.L."/>
            <person name="Kruys A."/>
            <person name="Hutchinson M.I."/>
            <person name="Powell A.J."/>
            <person name="Barry K."/>
            <person name="Miller A.N."/>
            <person name="Grigoriev I.V."/>
            <person name="Debuchy R."/>
            <person name="Gladieux P."/>
            <person name="Hiltunen Thoren M."/>
            <person name="Johannesson H."/>
        </authorList>
    </citation>
    <scope>NUCLEOTIDE SEQUENCE</scope>
    <source>
        <strain evidence="4">CBS 955.72</strain>
    </source>
</reference>
<dbReference type="InterPro" id="IPR002110">
    <property type="entry name" value="Ankyrin_rpt"/>
</dbReference>
<accession>A0AAJ0HCH1</accession>
<name>A0AAJ0HCH1_9PEZI</name>
<sequence length="64" mass="6892">PFYSATSNRDIEVVKLLLDKGGDITAATEDGYTPLYSASNKGHLEVVKLLLNKGADITVPNSNR</sequence>
<organism evidence="4 5">
    <name type="scientific">Lasiosphaeria hispida</name>
    <dbReference type="NCBI Taxonomy" id="260671"/>
    <lineage>
        <taxon>Eukaryota</taxon>
        <taxon>Fungi</taxon>
        <taxon>Dikarya</taxon>
        <taxon>Ascomycota</taxon>
        <taxon>Pezizomycotina</taxon>
        <taxon>Sordariomycetes</taxon>
        <taxon>Sordariomycetidae</taxon>
        <taxon>Sordariales</taxon>
        <taxon>Lasiosphaeriaceae</taxon>
        <taxon>Lasiosphaeria</taxon>
    </lineage>
</organism>
<dbReference type="PANTHER" id="PTHR24171:SF9">
    <property type="entry name" value="ANKYRIN REPEAT DOMAIN-CONTAINING PROTEIN 39"/>
    <property type="match status" value="1"/>
</dbReference>
<keyword evidence="2 3" id="KW-0040">ANK repeat</keyword>
<dbReference type="SUPFAM" id="SSF48403">
    <property type="entry name" value="Ankyrin repeat"/>
    <property type="match status" value="1"/>
</dbReference>
<evidence type="ECO:0000256" key="1">
    <source>
        <dbReference type="ARBA" id="ARBA00022737"/>
    </source>
</evidence>
<protein>
    <submittedName>
        <fullName evidence="4">Ankyrin repeat-containing domain protein</fullName>
    </submittedName>
</protein>
<dbReference type="EMBL" id="JAUIQD010000006">
    <property type="protein sequence ID" value="KAK3346991.1"/>
    <property type="molecule type" value="Genomic_DNA"/>
</dbReference>
<feature type="repeat" description="ANK" evidence="3">
    <location>
        <begin position="1"/>
        <end position="29"/>
    </location>
</feature>
<dbReference type="PROSITE" id="PS50088">
    <property type="entry name" value="ANK_REPEAT"/>
    <property type="match status" value="2"/>
</dbReference>
<dbReference type="AlphaFoldDB" id="A0AAJ0HCH1"/>
<reference evidence="4" key="2">
    <citation type="submission" date="2023-06" db="EMBL/GenBank/DDBJ databases">
        <authorList>
            <consortium name="Lawrence Berkeley National Laboratory"/>
            <person name="Haridas S."/>
            <person name="Hensen N."/>
            <person name="Bonometti L."/>
            <person name="Westerberg I."/>
            <person name="Brannstrom I.O."/>
            <person name="Guillou S."/>
            <person name="Cros-Aarteil S."/>
            <person name="Calhoun S."/>
            <person name="Kuo A."/>
            <person name="Mondo S."/>
            <person name="Pangilinan J."/>
            <person name="Riley R."/>
            <person name="Labutti K."/>
            <person name="Andreopoulos B."/>
            <person name="Lipzen A."/>
            <person name="Chen C."/>
            <person name="Yanf M."/>
            <person name="Daum C."/>
            <person name="Ng V."/>
            <person name="Clum A."/>
            <person name="Steindorff A."/>
            <person name="Ohm R."/>
            <person name="Martin F."/>
            <person name="Silar P."/>
            <person name="Natvig D."/>
            <person name="Lalanne C."/>
            <person name="Gautier V."/>
            <person name="Ament-Velasquez S.L."/>
            <person name="Kruys A."/>
            <person name="Hutchinson M.I."/>
            <person name="Powell A.J."/>
            <person name="Barry K."/>
            <person name="Miller A.N."/>
            <person name="Grigoriev I.V."/>
            <person name="Debuchy R."/>
            <person name="Gladieux P."/>
            <person name="Thoren M.H."/>
            <person name="Johannesson H."/>
        </authorList>
    </citation>
    <scope>NUCLEOTIDE SEQUENCE</scope>
    <source>
        <strain evidence="4">CBS 955.72</strain>
    </source>
</reference>
<evidence type="ECO:0000313" key="4">
    <source>
        <dbReference type="EMBL" id="KAK3346991.1"/>
    </source>
</evidence>
<evidence type="ECO:0000256" key="2">
    <source>
        <dbReference type="ARBA" id="ARBA00023043"/>
    </source>
</evidence>
<dbReference type="Pfam" id="PF12796">
    <property type="entry name" value="Ank_2"/>
    <property type="match status" value="1"/>
</dbReference>
<dbReference type="SMART" id="SM00248">
    <property type="entry name" value="ANK"/>
    <property type="match status" value="2"/>
</dbReference>
<dbReference type="PANTHER" id="PTHR24171">
    <property type="entry name" value="ANKYRIN REPEAT DOMAIN-CONTAINING PROTEIN 39-RELATED"/>
    <property type="match status" value="1"/>
</dbReference>
<evidence type="ECO:0000313" key="5">
    <source>
        <dbReference type="Proteomes" id="UP001275084"/>
    </source>
</evidence>
<dbReference type="Proteomes" id="UP001275084">
    <property type="component" value="Unassembled WGS sequence"/>
</dbReference>
<dbReference type="InterPro" id="IPR036770">
    <property type="entry name" value="Ankyrin_rpt-contain_sf"/>
</dbReference>
<proteinExistence type="predicted"/>
<dbReference type="PROSITE" id="PS50297">
    <property type="entry name" value="ANK_REP_REGION"/>
    <property type="match status" value="2"/>
</dbReference>
<keyword evidence="5" id="KW-1185">Reference proteome</keyword>
<comment type="caution">
    <text evidence="4">The sequence shown here is derived from an EMBL/GenBank/DDBJ whole genome shotgun (WGS) entry which is preliminary data.</text>
</comment>
<evidence type="ECO:0000256" key="3">
    <source>
        <dbReference type="PROSITE-ProRule" id="PRU00023"/>
    </source>
</evidence>
<feature type="repeat" description="ANK" evidence="3">
    <location>
        <begin position="30"/>
        <end position="62"/>
    </location>
</feature>
<dbReference type="Gene3D" id="1.25.40.20">
    <property type="entry name" value="Ankyrin repeat-containing domain"/>
    <property type="match status" value="1"/>
</dbReference>
<feature type="non-terminal residue" evidence="4">
    <location>
        <position position="1"/>
    </location>
</feature>
<keyword evidence="1" id="KW-0677">Repeat</keyword>
<gene>
    <name evidence="4" type="ORF">B0T25DRAFT_460632</name>
</gene>